<dbReference type="SMART" id="SM00065">
    <property type="entry name" value="GAF"/>
    <property type="match status" value="1"/>
</dbReference>
<keyword evidence="8" id="KW-1185">Reference proteome</keyword>
<dbReference type="SMART" id="SM00382">
    <property type="entry name" value="AAA"/>
    <property type="match status" value="1"/>
</dbReference>
<dbReference type="PANTHER" id="PTHR32071">
    <property type="entry name" value="TRANSCRIPTIONAL REGULATORY PROTEIN"/>
    <property type="match status" value="1"/>
</dbReference>
<keyword evidence="2" id="KW-0067">ATP-binding</keyword>
<dbReference type="Gene3D" id="1.10.10.60">
    <property type="entry name" value="Homeodomain-like"/>
    <property type="match status" value="1"/>
</dbReference>
<keyword evidence="1" id="KW-0547">Nucleotide-binding</keyword>
<dbReference type="Pfam" id="PF02954">
    <property type="entry name" value="HTH_8"/>
    <property type="match status" value="1"/>
</dbReference>
<dbReference type="PANTHER" id="PTHR32071:SF57">
    <property type="entry name" value="C4-DICARBOXYLATE TRANSPORT TRANSCRIPTIONAL REGULATORY PROTEIN DCTD"/>
    <property type="match status" value="1"/>
</dbReference>
<proteinExistence type="predicted"/>
<reference evidence="7 8" key="1">
    <citation type="submission" date="2019-02" db="EMBL/GenBank/DDBJ databases">
        <title>Deep-cultivation of Planctomycetes and their phenomic and genomic characterization uncovers novel biology.</title>
        <authorList>
            <person name="Wiegand S."/>
            <person name="Jogler M."/>
            <person name="Boedeker C."/>
            <person name="Pinto D."/>
            <person name="Vollmers J."/>
            <person name="Rivas-Marin E."/>
            <person name="Kohn T."/>
            <person name="Peeters S.H."/>
            <person name="Heuer A."/>
            <person name="Rast P."/>
            <person name="Oberbeckmann S."/>
            <person name="Bunk B."/>
            <person name="Jeske O."/>
            <person name="Meyerdierks A."/>
            <person name="Storesund J.E."/>
            <person name="Kallscheuer N."/>
            <person name="Luecker S."/>
            <person name="Lage O.M."/>
            <person name="Pohl T."/>
            <person name="Merkel B.J."/>
            <person name="Hornburger P."/>
            <person name="Mueller R.-W."/>
            <person name="Bruemmer F."/>
            <person name="Labrenz M."/>
            <person name="Spormann A.M."/>
            <person name="Op den Camp H."/>
            <person name="Overmann J."/>
            <person name="Amann R."/>
            <person name="Jetten M.S.M."/>
            <person name="Mascher T."/>
            <person name="Medema M.H."/>
            <person name="Devos D.P."/>
            <person name="Kaster A.-K."/>
            <person name="Ovreas L."/>
            <person name="Rohde M."/>
            <person name="Galperin M.Y."/>
            <person name="Jogler C."/>
        </authorList>
    </citation>
    <scope>NUCLEOTIDE SEQUENCE [LARGE SCALE GENOMIC DNA]</scope>
    <source>
        <strain evidence="7 8">Pan44</strain>
    </source>
</reference>
<feature type="domain" description="Sigma-54 factor interaction" evidence="6">
    <location>
        <begin position="341"/>
        <end position="570"/>
    </location>
</feature>
<dbReference type="InParanoid" id="A0A517SG06"/>
<name>A0A517SG06_9PLAN</name>
<dbReference type="InterPro" id="IPR029016">
    <property type="entry name" value="GAF-like_dom_sf"/>
</dbReference>
<dbReference type="Pfam" id="PF25601">
    <property type="entry name" value="AAA_lid_14"/>
    <property type="match status" value="1"/>
</dbReference>
<keyword evidence="5" id="KW-0804">Transcription</keyword>
<dbReference type="InterPro" id="IPR009057">
    <property type="entry name" value="Homeodomain-like_sf"/>
</dbReference>
<dbReference type="RefSeq" id="WP_145030858.1">
    <property type="nucleotide sequence ID" value="NZ_CP036271.1"/>
</dbReference>
<evidence type="ECO:0000313" key="7">
    <source>
        <dbReference type="EMBL" id="QDT55062.1"/>
    </source>
</evidence>
<dbReference type="FunCoup" id="A0A517SG06">
    <property type="interactions" value="111"/>
</dbReference>
<protein>
    <submittedName>
        <fullName evidence="7">Nitrogen fixation protein VnfA</fullName>
    </submittedName>
</protein>
<dbReference type="PROSITE" id="PS50045">
    <property type="entry name" value="SIGMA54_INTERACT_4"/>
    <property type="match status" value="1"/>
</dbReference>
<dbReference type="Gene3D" id="3.30.450.40">
    <property type="match status" value="1"/>
</dbReference>
<dbReference type="InterPro" id="IPR025944">
    <property type="entry name" value="Sigma_54_int_dom_CS"/>
</dbReference>
<dbReference type="GO" id="GO:0005524">
    <property type="term" value="F:ATP binding"/>
    <property type="evidence" value="ECO:0007669"/>
    <property type="project" value="UniProtKB-KW"/>
</dbReference>
<dbReference type="InterPro" id="IPR025943">
    <property type="entry name" value="Sigma_54_int_dom_ATP-bd_2"/>
</dbReference>
<dbReference type="InterPro" id="IPR003018">
    <property type="entry name" value="GAF"/>
</dbReference>
<evidence type="ECO:0000256" key="1">
    <source>
        <dbReference type="ARBA" id="ARBA00022741"/>
    </source>
</evidence>
<dbReference type="Pfam" id="PF00158">
    <property type="entry name" value="Sigma54_activat"/>
    <property type="match status" value="1"/>
</dbReference>
<dbReference type="SUPFAM" id="SSF55781">
    <property type="entry name" value="GAF domain-like"/>
    <property type="match status" value="1"/>
</dbReference>
<dbReference type="EMBL" id="CP036271">
    <property type="protein sequence ID" value="QDT55062.1"/>
    <property type="molecule type" value="Genomic_DNA"/>
</dbReference>
<dbReference type="KEGG" id="ccos:Pan44_31030"/>
<evidence type="ECO:0000256" key="5">
    <source>
        <dbReference type="ARBA" id="ARBA00023163"/>
    </source>
</evidence>
<dbReference type="CDD" id="cd00009">
    <property type="entry name" value="AAA"/>
    <property type="match status" value="1"/>
</dbReference>
<dbReference type="Pfam" id="PF01590">
    <property type="entry name" value="GAF"/>
    <property type="match status" value="1"/>
</dbReference>
<dbReference type="InterPro" id="IPR003593">
    <property type="entry name" value="AAA+_ATPase"/>
</dbReference>
<keyword evidence="3" id="KW-0805">Transcription regulation</keyword>
<evidence type="ECO:0000313" key="8">
    <source>
        <dbReference type="Proteomes" id="UP000315700"/>
    </source>
</evidence>
<dbReference type="PRINTS" id="PR01590">
    <property type="entry name" value="HTHFIS"/>
</dbReference>
<sequence>MPARWLAWSDLPWLQRSQPNSQWLHLSDRLASVAAESSSPQVFRSSLLSPLSMEFGASWSAIVERRDTWQVIAEQGMKGGLPLPVREVEEAADRDAAGWIGPHDDQSLPVLVAPLSTRPQSALVLMGRVSAEQLSPLLAMARVISTALSMLTSAAGKEREATRLRAILEISRRLANETETQPLLETIAREATRLLDCDRASIFIWDREQKQLVASPALGVSGGKLYLPDSKGIVGNVIQTGAIAQVDEAYSDPRFDQSVDKANGYRTRNLLCVPLVNGANQRIGAFELINKNRGDFNADDQRTLIDLGAQAAVAIENARRHDQLVRSNKQLTERVMGGVEIIGDSPAMNALRGTIDRLANTDLPVLILGESGTGKEVAAQSLHYMGPRSNQPFIAVNCAALTETLLESELFGHEKGAFTDAHQTREGKFELAEGGTLFLDEIGDMSLGGQAKLLRVLEQKVITRVGGSQTIPINVRVLAATNASLADMVRDKKFRQDLYYRLSVVTLDIPPLRDRPEDILPLAEFFLERFCRQANRKKLVIGPEAAKRLQLHGWPGNVRELRNLMERVAFLTAGDQVGSEDLAFILSPQRDAYEDLSEGIGLAEATDRFQQEYIRRAIKRAQNNMSDAARVLGLHRSNLYRKMKQLGLPVDEAKITGGD</sequence>
<gene>
    <name evidence="7" type="primary">vnfA_2</name>
    <name evidence="7" type="ORF">Pan44_31030</name>
</gene>
<dbReference type="PROSITE" id="PS00688">
    <property type="entry name" value="SIGMA54_INTERACT_3"/>
    <property type="match status" value="1"/>
</dbReference>
<dbReference type="Proteomes" id="UP000315700">
    <property type="component" value="Chromosome"/>
</dbReference>
<dbReference type="GO" id="GO:0043565">
    <property type="term" value="F:sequence-specific DNA binding"/>
    <property type="evidence" value="ECO:0007669"/>
    <property type="project" value="InterPro"/>
</dbReference>
<dbReference type="SUPFAM" id="SSF46689">
    <property type="entry name" value="Homeodomain-like"/>
    <property type="match status" value="1"/>
</dbReference>
<keyword evidence="4" id="KW-0238">DNA-binding</keyword>
<dbReference type="PROSITE" id="PS00676">
    <property type="entry name" value="SIGMA54_INTERACT_2"/>
    <property type="match status" value="1"/>
</dbReference>
<dbReference type="InterPro" id="IPR002197">
    <property type="entry name" value="HTH_Fis"/>
</dbReference>
<dbReference type="InterPro" id="IPR058031">
    <property type="entry name" value="AAA_lid_NorR"/>
</dbReference>
<accession>A0A517SG06</accession>
<dbReference type="AlphaFoldDB" id="A0A517SG06"/>
<dbReference type="SUPFAM" id="SSF52540">
    <property type="entry name" value="P-loop containing nucleoside triphosphate hydrolases"/>
    <property type="match status" value="1"/>
</dbReference>
<organism evidence="7 8">
    <name type="scientific">Caulifigura coniformis</name>
    <dbReference type="NCBI Taxonomy" id="2527983"/>
    <lineage>
        <taxon>Bacteria</taxon>
        <taxon>Pseudomonadati</taxon>
        <taxon>Planctomycetota</taxon>
        <taxon>Planctomycetia</taxon>
        <taxon>Planctomycetales</taxon>
        <taxon>Planctomycetaceae</taxon>
        <taxon>Caulifigura</taxon>
    </lineage>
</organism>
<dbReference type="InterPro" id="IPR002078">
    <property type="entry name" value="Sigma_54_int"/>
</dbReference>
<dbReference type="InterPro" id="IPR027417">
    <property type="entry name" value="P-loop_NTPase"/>
</dbReference>
<evidence type="ECO:0000256" key="4">
    <source>
        <dbReference type="ARBA" id="ARBA00023125"/>
    </source>
</evidence>
<dbReference type="OrthoDB" id="9761019at2"/>
<evidence type="ECO:0000256" key="2">
    <source>
        <dbReference type="ARBA" id="ARBA00022840"/>
    </source>
</evidence>
<dbReference type="FunFam" id="3.40.50.300:FF:000006">
    <property type="entry name" value="DNA-binding transcriptional regulator NtrC"/>
    <property type="match status" value="1"/>
</dbReference>
<dbReference type="GO" id="GO:0006355">
    <property type="term" value="P:regulation of DNA-templated transcription"/>
    <property type="evidence" value="ECO:0007669"/>
    <property type="project" value="InterPro"/>
</dbReference>
<evidence type="ECO:0000256" key="3">
    <source>
        <dbReference type="ARBA" id="ARBA00023015"/>
    </source>
</evidence>
<dbReference type="Gene3D" id="3.40.50.300">
    <property type="entry name" value="P-loop containing nucleotide triphosphate hydrolases"/>
    <property type="match status" value="1"/>
</dbReference>
<dbReference type="Gene3D" id="1.10.8.60">
    <property type="match status" value="1"/>
</dbReference>
<evidence type="ECO:0000259" key="6">
    <source>
        <dbReference type="PROSITE" id="PS50045"/>
    </source>
</evidence>